<keyword evidence="1" id="KW-1133">Transmembrane helix</keyword>
<evidence type="ECO:0000256" key="1">
    <source>
        <dbReference type="SAM" id="Phobius"/>
    </source>
</evidence>
<dbReference type="OrthoDB" id="7871801at2"/>
<dbReference type="STRING" id="314256.OG2516_05023"/>
<dbReference type="Proteomes" id="UP000003635">
    <property type="component" value="Unassembled WGS sequence"/>
</dbReference>
<accession>Q2CBY3</accession>
<keyword evidence="1" id="KW-0812">Transmembrane</keyword>
<dbReference type="eggNOG" id="ENOG5033A07">
    <property type="taxonomic scope" value="Bacteria"/>
</dbReference>
<gene>
    <name evidence="2" type="ORF">OG2516_05023</name>
</gene>
<dbReference type="HOGENOM" id="CLU_154619_1_0_5"/>
<proteinExistence type="predicted"/>
<evidence type="ECO:0000313" key="2">
    <source>
        <dbReference type="EMBL" id="EAR50211.1"/>
    </source>
</evidence>
<evidence type="ECO:0000313" key="3">
    <source>
        <dbReference type="Proteomes" id="UP000003635"/>
    </source>
</evidence>
<dbReference type="AlphaFoldDB" id="Q2CBY3"/>
<organism evidence="2 3">
    <name type="scientific">Oceanicola granulosus (strain ATCC BAA-861 / DSM 15982 / KCTC 12143 / HTCC2516)</name>
    <dbReference type="NCBI Taxonomy" id="314256"/>
    <lineage>
        <taxon>Bacteria</taxon>
        <taxon>Pseudomonadati</taxon>
        <taxon>Pseudomonadota</taxon>
        <taxon>Alphaproteobacteria</taxon>
        <taxon>Rhodobacterales</taxon>
        <taxon>Roseobacteraceae</taxon>
        <taxon>Oceanicola</taxon>
    </lineage>
</organism>
<name>Q2CBY3_OCEGH</name>
<sequence length="86" mass="9324">MSGAPRGPVFLARETYGRRRLRDLARMLPLFGAVLILLPLLRGADPAARTGGVLIYLFVLWALLVAVAALLSRRLADESPPRDGAD</sequence>
<feature type="transmembrane region" description="Helical" evidence="1">
    <location>
        <begin position="53"/>
        <end position="72"/>
    </location>
</feature>
<keyword evidence="3" id="KW-1185">Reference proteome</keyword>
<comment type="caution">
    <text evidence="2">The sequence shown here is derived from an EMBL/GenBank/DDBJ whole genome shotgun (WGS) entry which is preliminary data.</text>
</comment>
<dbReference type="RefSeq" id="WP_007254532.1">
    <property type="nucleotide sequence ID" value="NZ_CH724107.1"/>
</dbReference>
<protein>
    <submittedName>
        <fullName evidence="2">Uncharacterized protein</fullName>
    </submittedName>
</protein>
<dbReference type="EMBL" id="AAOT01000034">
    <property type="protein sequence ID" value="EAR50211.1"/>
    <property type="molecule type" value="Genomic_DNA"/>
</dbReference>
<keyword evidence="1" id="KW-0472">Membrane</keyword>
<reference evidence="2 3" key="1">
    <citation type="journal article" date="2010" name="J. Bacteriol.">
        <title>Genome sequences of Oceanicola granulosus HTCC2516(T) and Oceanicola batsensis HTCC2597(TDelta).</title>
        <authorList>
            <person name="Thrash J.C."/>
            <person name="Cho J.C."/>
            <person name="Vergin K.L."/>
            <person name="Giovannoni S.J."/>
        </authorList>
    </citation>
    <scope>NUCLEOTIDE SEQUENCE [LARGE SCALE GENOMIC DNA]</scope>
    <source>
        <strain evidence="3">ATCC BAA-861 / DSM 15982 / KCTC 12143 / HTCC2516</strain>
    </source>
</reference>